<feature type="transmembrane region" description="Helical" evidence="18">
    <location>
        <begin position="242"/>
        <end position="260"/>
    </location>
</feature>
<feature type="disulfide bond" evidence="17">
    <location>
        <begin position="363"/>
        <end position="418"/>
    </location>
</feature>
<comment type="subcellular location">
    <subcellularLocation>
        <location evidence="14">Postsynaptic cell membrane</location>
        <topology evidence="14">Multi-pass membrane protein</topology>
    </subcellularLocation>
</comment>
<name>A0A8S4PD85_OWEFU</name>
<dbReference type="EMBL" id="CAIIXF020000008">
    <property type="protein sequence ID" value="CAH1792027.1"/>
    <property type="molecule type" value="Genomic_DNA"/>
</dbReference>
<evidence type="ECO:0000256" key="16">
    <source>
        <dbReference type="PIRSR" id="PIRSR601508-2"/>
    </source>
</evidence>
<dbReference type="SMART" id="SM00079">
    <property type="entry name" value="PBPe"/>
    <property type="match status" value="1"/>
</dbReference>
<evidence type="ECO:0000256" key="1">
    <source>
        <dbReference type="ARBA" id="ARBA00022448"/>
    </source>
</evidence>
<dbReference type="PANTHER" id="PTHR18966">
    <property type="entry name" value="IONOTROPIC GLUTAMATE RECEPTOR"/>
    <property type="match status" value="1"/>
</dbReference>
<dbReference type="AlphaFoldDB" id="A0A8S4PD85"/>
<evidence type="ECO:0000259" key="20">
    <source>
        <dbReference type="SMART" id="SM00079"/>
    </source>
</evidence>
<keyword evidence="13" id="KW-0407">Ion channel</keyword>
<evidence type="ECO:0000313" key="22">
    <source>
        <dbReference type="EMBL" id="CAH1792027.1"/>
    </source>
</evidence>
<feature type="binding site" evidence="15">
    <location>
        <position position="125"/>
    </location>
    <ligand>
        <name>L-glutamate</name>
        <dbReference type="ChEBI" id="CHEBI:29985"/>
    </ligand>
</feature>
<dbReference type="InterPro" id="IPR015683">
    <property type="entry name" value="Ionotropic_Glu_rcpt"/>
</dbReference>
<dbReference type="GO" id="GO:0038023">
    <property type="term" value="F:signaling receptor activity"/>
    <property type="evidence" value="ECO:0007669"/>
    <property type="project" value="InterPro"/>
</dbReference>
<protein>
    <submittedName>
        <fullName evidence="22">Uncharacterized protein</fullName>
    </submittedName>
</protein>
<evidence type="ECO:0000256" key="19">
    <source>
        <dbReference type="SAM" id="SignalP"/>
    </source>
</evidence>
<evidence type="ECO:0000256" key="5">
    <source>
        <dbReference type="ARBA" id="ARBA00022989"/>
    </source>
</evidence>
<proteinExistence type="predicted"/>
<evidence type="ECO:0000256" key="2">
    <source>
        <dbReference type="ARBA" id="ARBA00022475"/>
    </source>
</evidence>
<keyword evidence="10" id="KW-0325">Glycoprotein</keyword>
<keyword evidence="9" id="KW-0675">Receptor</keyword>
<dbReference type="InterPro" id="IPR001508">
    <property type="entry name" value="Iono_Glu_rcpt_met"/>
</dbReference>
<feature type="transmembrane region" description="Helical" evidence="18">
    <location>
        <begin position="445"/>
        <end position="469"/>
    </location>
</feature>
<keyword evidence="3 18" id="KW-0812">Transmembrane</keyword>
<dbReference type="FunFam" id="3.40.190.10:FF:000024">
    <property type="entry name" value="Glutamate receptor, ionotropic, delta 1"/>
    <property type="match status" value="1"/>
</dbReference>
<feature type="domain" description="Ionotropic glutamate receptor C-terminal" evidence="20">
    <location>
        <begin position="35"/>
        <end position="414"/>
    </location>
</feature>
<evidence type="ECO:0000256" key="12">
    <source>
        <dbReference type="ARBA" id="ARBA00023286"/>
    </source>
</evidence>
<organism evidence="22 23">
    <name type="scientific">Owenia fusiformis</name>
    <name type="common">Polychaete worm</name>
    <dbReference type="NCBI Taxonomy" id="6347"/>
    <lineage>
        <taxon>Eukaryota</taxon>
        <taxon>Metazoa</taxon>
        <taxon>Spiralia</taxon>
        <taxon>Lophotrochozoa</taxon>
        <taxon>Annelida</taxon>
        <taxon>Polychaeta</taxon>
        <taxon>Sedentaria</taxon>
        <taxon>Canalipalpata</taxon>
        <taxon>Sabellida</taxon>
        <taxon>Oweniida</taxon>
        <taxon>Oweniidae</taxon>
        <taxon>Owenia</taxon>
    </lineage>
</organism>
<dbReference type="SMART" id="SM00918">
    <property type="entry name" value="Lig_chan-Glu_bd"/>
    <property type="match status" value="1"/>
</dbReference>
<keyword evidence="4 19" id="KW-0732">Signal</keyword>
<feature type="chain" id="PRO_5035782569" evidence="19">
    <location>
        <begin position="22"/>
        <end position="491"/>
    </location>
</feature>
<dbReference type="GO" id="GO:0045211">
    <property type="term" value="C:postsynaptic membrane"/>
    <property type="evidence" value="ECO:0007669"/>
    <property type="project" value="UniProtKB-SubCell"/>
</dbReference>
<evidence type="ECO:0000256" key="11">
    <source>
        <dbReference type="ARBA" id="ARBA00023257"/>
    </source>
</evidence>
<dbReference type="GO" id="GO:0015276">
    <property type="term" value="F:ligand-gated monoatomic ion channel activity"/>
    <property type="evidence" value="ECO:0007669"/>
    <property type="project" value="InterPro"/>
</dbReference>
<comment type="caution">
    <text evidence="22">The sequence shown here is derived from an EMBL/GenBank/DDBJ whole genome shotgun (WGS) entry which is preliminary data.</text>
</comment>
<feature type="binding site" evidence="15">
    <location>
        <position position="299"/>
    </location>
    <ligand>
        <name>L-glutamate</name>
        <dbReference type="ChEBI" id="CHEBI:29985"/>
    </ligand>
</feature>
<dbReference type="Gene3D" id="1.10.287.70">
    <property type="match status" value="1"/>
</dbReference>
<dbReference type="PROSITE" id="PS51257">
    <property type="entry name" value="PROKAR_LIPOPROTEIN"/>
    <property type="match status" value="1"/>
</dbReference>
<reference evidence="22" key="1">
    <citation type="submission" date="2022-03" db="EMBL/GenBank/DDBJ databases">
        <authorList>
            <person name="Martin C."/>
        </authorList>
    </citation>
    <scope>NUCLEOTIDE SEQUENCE</scope>
</reference>
<dbReference type="Gene3D" id="3.40.190.10">
    <property type="entry name" value="Periplasmic binding protein-like II"/>
    <property type="match status" value="2"/>
</dbReference>
<feature type="site" description="Interaction with the cone snail toxin Con-ikot-ikot" evidence="16">
    <location>
        <position position="305"/>
    </location>
</feature>
<dbReference type="Pfam" id="PF10613">
    <property type="entry name" value="Lig_chan-Glu_bd"/>
    <property type="match status" value="1"/>
</dbReference>
<dbReference type="Pfam" id="PF00060">
    <property type="entry name" value="Lig_chan"/>
    <property type="match status" value="1"/>
</dbReference>
<evidence type="ECO:0000256" key="14">
    <source>
        <dbReference type="ARBA" id="ARBA00034104"/>
    </source>
</evidence>
<evidence type="ECO:0000256" key="13">
    <source>
        <dbReference type="ARBA" id="ARBA00023303"/>
    </source>
</evidence>
<evidence type="ECO:0000256" key="15">
    <source>
        <dbReference type="PIRSR" id="PIRSR601508-1"/>
    </source>
</evidence>
<evidence type="ECO:0000256" key="7">
    <source>
        <dbReference type="ARBA" id="ARBA00023065"/>
    </source>
</evidence>
<feature type="binding site" evidence="15">
    <location>
        <position position="300"/>
    </location>
    <ligand>
        <name>L-glutamate</name>
        <dbReference type="ChEBI" id="CHEBI:29985"/>
    </ligand>
</feature>
<evidence type="ECO:0000256" key="17">
    <source>
        <dbReference type="PIRSR" id="PIRSR601508-3"/>
    </source>
</evidence>
<feature type="binding site" evidence="15">
    <location>
        <position position="120"/>
    </location>
    <ligand>
        <name>L-glutamate</name>
        <dbReference type="ChEBI" id="CHEBI:29985"/>
    </ligand>
</feature>
<keyword evidence="6" id="KW-0770">Synapse</keyword>
<dbReference type="InterPro" id="IPR001320">
    <property type="entry name" value="Iontro_rcpt_C"/>
</dbReference>
<accession>A0A8S4PD85</accession>
<feature type="transmembrane region" description="Helical" evidence="18">
    <location>
        <begin position="168"/>
        <end position="189"/>
    </location>
</feature>
<feature type="domain" description="Ionotropic glutamate receptor L-glutamate and glycine-binding" evidence="21">
    <location>
        <begin position="45"/>
        <end position="109"/>
    </location>
</feature>
<keyword evidence="1" id="KW-0813">Transport</keyword>
<keyword evidence="12" id="KW-1071">Ligand-gated ion channel</keyword>
<dbReference type="SUPFAM" id="SSF53850">
    <property type="entry name" value="Periplasmic binding protein-like II"/>
    <property type="match status" value="1"/>
</dbReference>
<dbReference type="PRINTS" id="PR00177">
    <property type="entry name" value="NMDARECEPTOR"/>
</dbReference>
<feature type="signal peptide" evidence="19">
    <location>
        <begin position="1"/>
        <end position="21"/>
    </location>
</feature>
<dbReference type="FunFam" id="1.10.287.70:FF:000143">
    <property type="entry name" value="Probable glutamate receptor"/>
    <property type="match status" value="1"/>
</dbReference>
<keyword evidence="23" id="KW-1185">Reference proteome</keyword>
<keyword evidence="2" id="KW-1003">Cell membrane</keyword>
<gene>
    <name evidence="22" type="ORF">OFUS_LOCUS17052</name>
</gene>
<dbReference type="OrthoDB" id="5984008at2759"/>
<sequence>MELKMLSALGSFVIILACVHAQVTRPTTTSSSKSSFKVTTILHPPYLEERPRYYPSMQGNQMYRGFIKDLLDRLAEKGDFDYTLNTVEDGQYGSSDNGTWKGMIGELQRKEADIAAAGLTVTPERLAVVDFTRPIMTTGPTILLKKEQGYKYNIYAKRVFRLLLPFTYGTWLLIVLSFVLTGLVLYGVGRLSPYEWKGRSLDEGFGEECKKYFNARNSFWFALSTLTWQGYSKAPRAISGRIVAGTWWAFTLFILIGYTASLTRQFIVPLPGHTDPPIHSVEDLASQSDIKYGTIEYGSTSAFFRDSPINLFQKMWETMNLDPSVFVNTTKEGIEKVKASDGSYAFIVDASIAEYESGVDEECELITIGEALSQTNQALAVQKGSPLLDILNSAILEMQHNGELLRLQTKWWDWSGTCEARKPTARGSTGGSRGKPAINVEVIDLAFAFIVLAVGLVAGLLCCVGEILFSKRHGKRQSYTPRNAVVEEDAS</sequence>
<evidence type="ECO:0000256" key="4">
    <source>
        <dbReference type="ARBA" id="ARBA00022729"/>
    </source>
</evidence>
<evidence type="ECO:0000259" key="21">
    <source>
        <dbReference type="SMART" id="SM00918"/>
    </source>
</evidence>
<evidence type="ECO:0000256" key="9">
    <source>
        <dbReference type="ARBA" id="ARBA00023170"/>
    </source>
</evidence>
<feature type="site" description="Crucial to convey clamshell closure to channel opening" evidence="16">
    <location>
        <position position="278"/>
    </location>
</feature>
<evidence type="ECO:0000256" key="6">
    <source>
        <dbReference type="ARBA" id="ARBA00023018"/>
    </source>
</evidence>
<evidence type="ECO:0000256" key="18">
    <source>
        <dbReference type="SAM" id="Phobius"/>
    </source>
</evidence>
<evidence type="ECO:0000256" key="3">
    <source>
        <dbReference type="ARBA" id="ARBA00022692"/>
    </source>
</evidence>
<dbReference type="FunFam" id="3.40.190.10:FF:000060">
    <property type="entry name" value="Glutamate receptor ionotropic, kainate 1"/>
    <property type="match status" value="1"/>
</dbReference>
<keyword evidence="7" id="KW-0406">Ion transport</keyword>
<dbReference type="InterPro" id="IPR019594">
    <property type="entry name" value="Glu/Gly-bd"/>
</dbReference>
<evidence type="ECO:0000313" key="23">
    <source>
        <dbReference type="Proteomes" id="UP000749559"/>
    </source>
</evidence>
<keyword evidence="8 18" id="KW-0472">Membrane</keyword>
<feature type="binding site" evidence="15">
    <location>
        <position position="349"/>
    </location>
    <ligand>
        <name>L-glutamate</name>
        <dbReference type="ChEBI" id="CHEBI:29985"/>
    </ligand>
</feature>
<evidence type="ECO:0000256" key="10">
    <source>
        <dbReference type="ARBA" id="ARBA00023180"/>
    </source>
</evidence>
<keyword evidence="5 18" id="KW-1133">Transmembrane helix</keyword>
<keyword evidence="11" id="KW-0628">Postsynaptic cell membrane</keyword>
<evidence type="ECO:0000256" key="8">
    <source>
        <dbReference type="ARBA" id="ARBA00023136"/>
    </source>
</evidence>
<dbReference type="Proteomes" id="UP000749559">
    <property type="component" value="Unassembled WGS sequence"/>
</dbReference>
<keyword evidence="17" id="KW-1015">Disulfide bond</keyword>